<evidence type="ECO:0000313" key="3">
    <source>
        <dbReference type="Proteomes" id="UP001597511"/>
    </source>
</evidence>
<evidence type="ECO:0000256" key="1">
    <source>
        <dbReference type="SAM" id="MobiDB-lite"/>
    </source>
</evidence>
<dbReference type="Proteomes" id="UP001597511">
    <property type="component" value="Unassembled WGS sequence"/>
</dbReference>
<organism evidence="2 3">
    <name type="scientific">Terrimonas rubra</name>
    <dbReference type="NCBI Taxonomy" id="1035890"/>
    <lineage>
        <taxon>Bacteria</taxon>
        <taxon>Pseudomonadati</taxon>
        <taxon>Bacteroidota</taxon>
        <taxon>Chitinophagia</taxon>
        <taxon>Chitinophagales</taxon>
        <taxon>Chitinophagaceae</taxon>
        <taxon>Terrimonas</taxon>
    </lineage>
</organism>
<feature type="compositionally biased region" description="Acidic residues" evidence="1">
    <location>
        <begin position="20"/>
        <end position="39"/>
    </location>
</feature>
<comment type="caution">
    <text evidence="2">The sequence shown here is derived from an EMBL/GenBank/DDBJ whole genome shotgun (WGS) entry which is preliminary data.</text>
</comment>
<gene>
    <name evidence="2" type="ORF">ACFS6H_20140</name>
</gene>
<accession>A0ABW6A9R6</accession>
<feature type="compositionally biased region" description="Polar residues" evidence="1">
    <location>
        <begin position="331"/>
        <end position="345"/>
    </location>
</feature>
<feature type="region of interest" description="Disordered" evidence="1">
    <location>
        <begin position="312"/>
        <end position="345"/>
    </location>
</feature>
<keyword evidence="3" id="KW-1185">Reference proteome</keyword>
<dbReference type="EMBL" id="JBHUOZ010000003">
    <property type="protein sequence ID" value="MFD2922042.1"/>
    <property type="molecule type" value="Genomic_DNA"/>
</dbReference>
<protein>
    <submittedName>
        <fullName evidence="2">Uncharacterized protein</fullName>
    </submittedName>
</protein>
<feature type="compositionally biased region" description="Pro residues" evidence="1">
    <location>
        <begin position="57"/>
        <end position="67"/>
    </location>
</feature>
<name>A0ABW6A9R6_9BACT</name>
<proteinExistence type="predicted"/>
<reference evidence="3" key="1">
    <citation type="journal article" date="2019" name="Int. J. Syst. Evol. Microbiol.">
        <title>The Global Catalogue of Microorganisms (GCM) 10K type strain sequencing project: providing services to taxonomists for standard genome sequencing and annotation.</title>
        <authorList>
            <consortium name="The Broad Institute Genomics Platform"/>
            <consortium name="The Broad Institute Genome Sequencing Center for Infectious Disease"/>
            <person name="Wu L."/>
            <person name="Ma J."/>
        </authorList>
    </citation>
    <scope>NUCLEOTIDE SEQUENCE [LARGE SCALE GENOMIC DNA]</scope>
    <source>
        <strain evidence="3">KCTC 23299</strain>
    </source>
</reference>
<sequence length="345" mass="39062">MEDTQEKIPFSSFKPIPEGTEIETITEEVEESPENDDPTPEPVVENRETPVSTPAPETKPTPEPETPTPVTTAPVEKDWKQVFEEHKNDILSELGFDEFILELADYYKTNGNVEPYLNAKAVDYSKISDDDMIAMGVKAQHPNAAENVIKRLVAKELEKYKSDPDVDDPAEVELIQYEKQQAANKIRQGFIDEQKKFQLKTKVVAQPENNAELDAKAKEFNDKVTQSPETKTLLENKRIEIGGGQVNFEVSNPQQVIDQITGKENFYSLFFDGDNFNQKKWIAVASFAQNMEAYDKTLIDYGKSLALKAELEKDQNPGERQQTPAPEKQLTPFQTLQSQGRVTQF</sequence>
<dbReference type="RefSeq" id="WP_386103364.1">
    <property type="nucleotide sequence ID" value="NZ_JBHUOZ010000003.1"/>
</dbReference>
<feature type="region of interest" description="Disordered" evidence="1">
    <location>
        <begin position="1"/>
        <end position="74"/>
    </location>
</feature>
<evidence type="ECO:0000313" key="2">
    <source>
        <dbReference type="EMBL" id="MFD2922042.1"/>
    </source>
</evidence>